<protein>
    <submittedName>
        <fullName evidence="2">Histidine kinase</fullName>
    </submittedName>
</protein>
<feature type="domain" description="Signal transduction histidine kinase internal region" evidence="1">
    <location>
        <begin position="2"/>
        <end position="73"/>
    </location>
</feature>
<comment type="caution">
    <text evidence="2">The sequence shown here is derived from an EMBL/GenBank/DDBJ whole genome shotgun (WGS) entry which is preliminary data.</text>
</comment>
<reference evidence="2" key="1">
    <citation type="submission" date="2020-09" db="EMBL/GenBank/DDBJ databases">
        <authorList>
            <person name="Kim M.K."/>
        </authorList>
    </citation>
    <scope>NUCLEOTIDE SEQUENCE</scope>
    <source>
        <strain evidence="2">BT704</strain>
    </source>
</reference>
<sequence>MQLNPHFVFNSLNAINYYILRHESEQASTYLTKFSKLIRQAMLNTATEWIPLRNELTALQTYIDLELLRSNNAFEMILNISESLNPDDICIPPMIMYPYVENAIRHGLLQQPITKPVLRINCSAEKGYLLIQIADNGIGRAASMQAQRNGLTAHKSYGHTITTERLQLINDLYGSDSRVDFTDLITNTGTSAGTCVTFSMKLKSC</sequence>
<accession>A0A927B1L9</accession>
<dbReference type="Pfam" id="PF06580">
    <property type="entry name" value="His_kinase"/>
    <property type="match status" value="1"/>
</dbReference>
<proteinExistence type="predicted"/>
<dbReference type="InterPro" id="IPR050640">
    <property type="entry name" value="Bact_2-comp_sensor_kinase"/>
</dbReference>
<dbReference type="Proteomes" id="UP000653797">
    <property type="component" value="Unassembled WGS sequence"/>
</dbReference>
<evidence type="ECO:0000313" key="2">
    <source>
        <dbReference type="EMBL" id="MBD2753582.1"/>
    </source>
</evidence>
<dbReference type="SUPFAM" id="SSF55874">
    <property type="entry name" value="ATPase domain of HSP90 chaperone/DNA topoisomerase II/histidine kinase"/>
    <property type="match status" value="1"/>
</dbReference>
<dbReference type="InterPro" id="IPR010559">
    <property type="entry name" value="Sig_transdc_His_kin_internal"/>
</dbReference>
<keyword evidence="2" id="KW-0808">Transferase</keyword>
<organism evidence="2 3">
    <name type="scientific">Spirosoma validum</name>
    <dbReference type="NCBI Taxonomy" id="2771355"/>
    <lineage>
        <taxon>Bacteria</taxon>
        <taxon>Pseudomonadati</taxon>
        <taxon>Bacteroidota</taxon>
        <taxon>Cytophagia</taxon>
        <taxon>Cytophagales</taxon>
        <taxon>Cytophagaceae</taxon>
        <taxon>Spirosoma</taxon>
    </lineage>
</organism>
<dbReference type="EMBL" id="JACXAA010000003">
    <property type="protein sequence ID" value="MBD2753582.1"/>
    <property type="molecule type" value="Genomic_DNA"/>
</dbReference>
<evidence type="ECO:0000259" key="1">
    <source>
        <dbReference type="Pfam" id="PF06580"/>
    </source>
</evidence>
<dbReference type="PANTHER" id="PTHR34220">
    <property type="entry name" value="SENSOR HISTIDINE KINASE YPDA"/>
    <property type="match status" value="1"/>
</dbReference>
<evidence type="ECO:0000313" key="3">
    <source>
        <dbReference type="Proteomes" id="UP000653797"/>
    </source>
</evidence>
<dbReference type="GO" id="GO:0016020">
    <property type="term" value="C:membrane"/>
    <property type="evidence" value="ECO:0007669"/>
    <property type="project" value="InterPro"/>
</dbReference>
<dbReference type="InterPro" id="IPR036890">
    <property type="entry name" value="HATPase_C_sf"/>
</dbReference>
<dbReference type="Gene3D" id="3.30.565.10">
    <property type="entry name" value="Histidine kinase-like ATPase, C-terminal domain"/>
    <property type="match status" value="1"/>
</dbReference>
<keyword evidence="3" id="KW-1185">Reference proteome</keyword>
<keyword evidence="2" id="KW-0418">Kinase</keyword>
<dbReference type="PANTHER" id="PTHR34220:SF7">
    <property type="entry name" value="SENSOR HISTIDINE KINASE YPDA"/>
    <property type="match status" value="1"/>
</dbReference>
<gene>
    <name evidence="2" type="ORF">IC230_11820</name>
</gene>
<dbReference type="GO" id="GO:0000155">
    <property type="term" value="F:phosphorelay sensor kinase activity"/>
    <property type="evidence" value="ECO:0007669"/>
    <property type="project" value="InterPro"/>
</dbReference>
<name>A0A927B1L9_9BACT</name>
<dbReference type="AlphaFoldDB" id="A0A927B1L9"/>